<evidence type="ECO:0000256" key="18">
    <source>
        <dbReference type="PROSITE-ProRule" id="PRU10141"/>
    </source>
</evidence>
<dbReference type="FunFam" id="3.30.200.20:FF:000178">
    <property type="entry name" value="serine/threonine-protein kinase PBS1-like"/>
    <property type="match status" value="1"/>
</dbReference>
<keyword evidence="13" id="KW-0675">Receptor</keyword>
<evidence type="ECO:0000256" key="3">
    <source>
        <dbReference type="ARBA" id="ARBA00022536"/>
    </source>
</evidence>
<evidence type="ECO:0000256" key="20">
    <source>
        <dbReference type="SAM" id="SignalP"/>
    </source>
</evidence>
<dbReference type="AlphaFoldDB" id="A0ABD3KET9"/>
<dbReference type="InterPro" id="IPR024171">
    <property type="entry name" value="SRK-like_kinase"/>
</dbReference>
<proteinExistence type="inferred from homology"/>
<sequence length="878" mass="96217">MFFASAAPSPLLMGFLLVLPTVFFSCALVSALPFSELIHPDFNGSYLQFIDNSGAFLLSRNGTYKAAICNPDARQINFYLCVIHVASNTMIWSANRNHPFSEAGKIYLTSKGITIVNETGVEVWSALPTQSSVNALLLNEMGNLVLVDQANNSLWESFRYPTDTIVIGQHLSVGTSLSSAVSASDLSTSDYQLRLTSSDAILQWHGQTYWKLSMDTSAYTDSGNTVEFMTINGTGLYLLNRNGSVVVRVALASTDFRIGKLDASGQFMVNSFSNGKWNHEFVGPSDGCRLPFVCGRIGQCSANSASNTPTCSCPSNFHLSSLNSCVPVDGSFSLFSACNSSNNGSQVDSSAATYLTIGYGYDYFSNDFSKQLNYGLNLSVCQEVCSGDCSCFGVFYDNSSGFCYKIENKLGSIISSANGDDDLLGYIKLVATPSTNFDGNNNSSDQSQKFPVVALILLPSAACCILIAIGFVWLKRWRISRFGEIKFGQPNCPSSEELDAFHIPGLPRRFDYKELEVATDKFKTQIGSGGFGAVYTGILPDKTVVAVKKITNLGIQGKRDFCTEIAVIGNIHHVNLVKLKGFCAQGRVRLLVFEYMNHGSLDRILFGTGPVLEWQERFNIALGTARGLAYLHSGCEQKIIHCDIKPENILLHDDFQAKISDFGLSKLLTPEQSSLFTTMRGTRGYLAPEWLTNSAICEKTDVYSFGMVLLELVSGRKNCLLRTQSHSLEDDSSGSHSSSSSGLGFLYYPLFALEMHEQGKYLELADPRLENRVTSQEVERLIRVALCCVHEEPSLRPNMVAVVGMLEGRIPFCQPRIESLNFLRFYGRRFTEASMIGEENGSNNAILYSQANAFLTSVAGGSYRSVSYMSSQQVSGPR</sequence>
<dbReference type="InterPro" id="IPR001480">
    <property type="entry name" value="Bulb-type_lectin_dom"/>
</dbReference>
<feature type="domain" description="Protein kinase" evidence="21">
    <location>
        <begin position="520"/>
        <end position="817"/>
    </location>
</feature>
<keyword evidence="10 19" id="KW-1133">Transmembrane helix</keyword>
<dbReference type="SMART" id="SM00220">
    <property type="entry name" value="S_TKc"/>
    <property type="match status" value="1"/>
</dbReference>
<feature type="binding site" evidence="18">
    <location>
        <position position="549"/>
    </location>
    <ligand>
        <name>ATP</name>
        <dbReference type="ChEBI" id="CHEBI:30616"/>
    </ligand>
</feature>
<evidence type="ECO:0000256" key="17">
    <source>
        <dbReference type="PIRNR" id="PIRNR000641"/>
    </source>
</evidence>
<evidence type="ECO:0000256" key="8">
    <source>
        <dbReference type="ARBA" id="ARBA00022777"/>
    </source>
</evidence>
<gene>
    <name evidence="23" type="ORF">ACJRO7_025589</name>
</gene>
<dbReference type="FunFam" id="1.10.510.10:FF:000589">
    <property type="entry name" value="Serine/threonine-protein kinase"/>
    <property type="match status" value="1"/>
</dbReference>
<evidence type="ECO:0000256" key="1">
    <source>
        <dbReference type="ARBA" id="ARBA00004167"/>
    </source>
</evidence>
<evidence type="ECO:0000256" key="14">
    <source>
        <dbReference type="ARBA" id="ARBA00023180"/>
    </source>
</evidence>
<evidence type="ECO:0000256" key="6">
    <source>
        <dbReference type="ARBA" id="ARBA00022729"/>
    </source>
</evidence>
<dbReference type="SUPFAM" id="SSF51110">
    <property type="entry name" value="alpha-D-mannose-specific plant lectins"/>
    <property type="match status" value="1"/>
</dbReference>
<evidence type="ECO:0000256" key="13">
    <source>
        <dbReference type="ARBA" id="ARBA00023170"/>
    </source>
</evidence>
<comment type="caution">
    <text evidence="23">The sequence shown here is derived from an EMBL/GenBank/DDBJ whole genome shotgun (WGS) entry which is preliminary data.</text>
</comment>
<dbReference type="GO" id="GO:0005524">
    <property type="term" value="F:ATP binding"/>
    <property type="evidence" value="ECO:0007669"/>
    <property type="project" value="UniProtKB-UniRule"/>
</dbReference>
<evidence type="ECO:0000313" key="24">
    <source>
        <dbReference type="Proteomes" id="UP001634007"/>
    </source>
</evidence>
<accession>A0ABD3KET9</accession>
<dbReference type="Gene3D" id="2.90.10.30">
    <property type="match status" value="1"/>
</dbReference>
<keyword evidence="24" id="KW-1185">Reference proteome</keyword>
<evidence type="ECO:0000256" key="5">
    <source>
        <dbReference type="ARBA" id="ARBA00022692"/>
    </source>
</evidence>
<feature type="transmembrane region" description="Helical" evidence="19">
    <location>
        <begin position="450"/>
        <end position="474"/>
    </location>
</feature>
<comment type="catalytic activity">
    <reaction evidence="15 17">
        <text>L-threonyl-[protein] + ATP = O-phospho-L-threonyl-[protein] + ADP + H(+)</text>
        <dbReference type="Rhea" id="RHEA:46608"/>
        <dbReference type="Rhea" id="RHEA-COMP:11060"/>
        <dbReference type="Rhea" id="RHEA-COMP:11605"/>
        <dbReference type="ChEBI" id="CHEBI:15378"/>
        <dbReference type="ChEBI" id="CHEBI:30013"/>
        <dbReference type="ChEBI" id="CHEBI:30616"/>
        <dbReference type="ChEBI" id="CHEBI:61977"/>
        <dbReference type="ChEBI" id="CHEBI:456216"/>
        <dbReference type="EC" id="2.7.11.1"/>
    </reaction>
</comment>
<dbReference type="InterPro" id="IPR011009">
    <property type="entry name" value="Kinase-like_dom_sf"/>
</dbReference>
<keyword evidence="2 17" id="KW-0723">Serine/threonine-protein kinase</keyword>
<evidence type="ECO:0000259" key="22">
    <source>
        <dbReference type="PROSITE" id="PS50927"/>
    </source>
</evidence>
<feature type="chain" id="PRO_5044769031" description="Receptor-like serine/threonine-protein kinase" evidence="20">
    <location>
        <begin position="32"/>
        <end position="878"/>
    </location>
</feature>
<feature type="signal peptide" evidence="20">
    <location>
        <begin position="1"/>
        <end position="31"/>
    </location>
</feature>
<dbReference type="InterPro" id="IPR008271">
    <property type="entry name" value="Ser/Thr_kinase_AS"/>
</dbReference>
<dbReference type="PROSITE" id="PS00107">
    <property type="entry name" value="PROTEIN_KINASE_ATP"/>
    <property type="match status" value="1"/>
</dbReference>
<dbReference type="Pfam" id="PF00069">
    <property type="entry name" value="Pkinase"/>
    <property type="match status" value="1"/>
</dbReference>
<dbReference type="PROSITE" id="PS50011">
    <property type="entry name" value="PROTEIN_KINASE_DOM"/>
    <property type="match status" value="1"/>
</dbReference>
<evidence type="ECO:0000256" key="15">
    <source>
        <dbReference type="ARBA" id="ARBA00047899"/>
    </source>
</evidence>
<protein>
    <recommendedName>
        <fullName evidence="17">Receptor-like serine/threonine-protein kinase</fullName>
        <ecNumber evidence="17">2.7.11.1</ecNumber>
    </recommendedName>
</protein>
<evidence type="ECO:0000256" key="10">
    <source>
        <dbReference type="ARBA" id="ARBA00022989"/>
    </source>
</evidence>
<dbReference type="Gene3D" id="1.10.510.10">
    <property type="entry name" value="Transferase(Phosphotransferase) domain 1"/>
    <property type="match status" value="1"/>
</dbReference>
<evidence type="ECO:0000256" key="12">
    <source>
        <dbReference type="ARBA" id="ARBA00023157"/>
    </source>
</evidence>
<keyword evidence="8 17" id="KW-0418">Kinase</keyword>
<dbReference type="InterPro" id="IPR000719">
    <property type="entry name" value="Prot_kinase_dom"/>
</dbReference>
<dbReference type="GO" id="GO:0004674">
    <property type="term" value="F:protein serine/threonine kinase activity"/>
    <property type="evidence" value="ECO:0007669"/>
    <property type="project" value="UniProtKB-KW"/>
</dbReference>
<dbReference type="InterPro" id="IPR017441">
    <property type="entry name" value="Protein_kinase_ATP_BS"/>
</dbReference>
<evidence type="ECO:0000256" key="2">
    <source>
        <dbReference type="ARBA" id="ARBA00022527"/>
    </source>
</evidence>
<dbReference type="EMBL" id="JBJKBG010000006">
    <property type="protein sequence ID" value="KAL3736673.1"/>
    <property type="molecule type" value="Genomic_DNA"/>
</dbReference>
<dbReference type="PROSITE" id="PS00108">
    <property type="entry name" value="PROTEIN_KINASE_ST"/>
    <property type="match status" value="1"/>
</dbReference>
<dbReference type="InterPro" id="IPR036426">
    <property type="entry name" value="Bulb-type_lectin_dom_sf"/>
</dbReference>
<evidence type="ECO:0000256" key="11">
    <source>
        <dbReference type="ARBA" id="ARBA00023136"/>
    </source>
</evidence>
<evidence type="ECO:0000256" key="7">
    <source>
        <dbReference type="ARBA" id="ARBA00022741"/>
    </source>
</evidence>
<dbReference type="SUPFAM" id="SSF56112">
    <property type="entry name" value="Protein kinase-like (PK-like)"/>
    <property type="match status" value="1"/>
</dbReference>
<keyword evidence="12" id="KW-1015">Disulfide bond</keyword>
<reference evidence="23 24" key="1">
    <citation type="submission" date="2024-11" db="EMBL/GenBank/DDBJ databases">
        <title>Chromosome-level genome assembly of Eucalyptus globulus Labill. provides insights into its genome evolution.</title>
        <authorList>
            <person name="Li X."/>
        </authorList>
    </citation>
    <scope>NUCLEOTIDE SEQUENCE [LARGE SCALE GENOMIC DNA]</scope>
    <source>
        <strain evidence="23">CL2024</strain>
        <tissue evidence="23">Fresh tender leaves</tissue>
    </source>
</reference>
<evidence type="ECO:0000256" key="4">
    <source>
        <dbReference type="ARBA" id="ARBA00022679"/>
    </source>
</evidence>
<dbReference type="PANTHER" id="PTHR47976:SF52">
    <property type="entry name" value="PROTEIN KINASE DOMAIN-CONTAINING PROTEIN"/>
    <property type="match status" value="1"/>
</dbReference>
<keyword evidence="5 19" id="KW-0812">Transmembrane</keyword>
<keyword evidence="11 19" id="KW-0472">Membrane</keyword>
<evidence type="ECO:0000256" key="9">
    <source>
        <dbReference type="ARBA" id="ARBA00022840"/>
    </source>
</evidence>
<keyword evidence="9 17" id="KW-0067">ATP-binding</keyword>
<keyword evidence="3" id="KW-0245">EGF-like domain</keyword>
<keyword evidence="14" id="KW-0325">Glycoprotein</keyword>
<dbReference type="Pfam" id="PF01453">
    <property type="entry name" value="B_lectin"/>
    <property type="match status" value="1"/>
</dbReference>
<dbReference type="PANTHER" id="PTHR47976">
    <property type="entry name" value="G-TYPE LECTIN S-RECEPTOR-LIKE SERINE/THREONINE-PROTEIN KINASE SD2-5"/>
    <property type="match status" value="1"/>
</dbReference>
<dbReference type="InterPro" id="IPR000858">
    <property type="entry name" value="S_locus_glycoprot_dom"/>
</dbReference>
<dbReference type="Proteomes" id="UP001634007">
    <property type="component" value="Unassembled WGS sequence"/>
</dbReference>
<dbReference type="PIRSF" id="PIRSF000641">
    <property type="entry name" value="SRK"/>
    <property type="match status" value="1"/>
</dbReference>
<keyword evidence="6 20" id="KW-0732">Signal</keyword>
<comment type="catalytic activity">
    <reaction evidence="16 17">
        <text>L-seryl-[protein] + ATP = O-phospho-L-seryl-[protein] + ADP + H(+)</text>
        <dbReference type="Rhea" id="RHEA:17989"/>
        <dbReference type="Rhea" id="RHEA-COMP:9863"/>
        <dbReference type="Rhea" id="RHEA-COMP:11604"/>
        <dbReference type="ChEBI" id="CHEBI:15378"/>
        <dbReference type="ChEBI" id="CHEBI:29999"/>
        <dbReference type="ChEBI" id="CHEBI:30616"/>
        <dbReference type="ChEBI" id="CHEBI:83421"/>
        <dbReference type="ChEBI" id="CHEBI:456216"/>
        <dbReference type="EC" id="2.7.11.1"/>
    </reaction>
</comment>
<dbReference type="PROSITE" id="PS50927">
    <property type="entry name" value="BULB_LECTIN"/>
    <property type="match status" value="1"/>
</dbReference>
<evidence type="ECO:0000313" key="23">
    <source>
        <dbReference type="EMBL" id="KAL3736673.1"/>
    </source>
</evidence>
<dbReference type="CDD" id="cd14066">
    <property type="entry name" value="STKc_IRAK"/>
    <property type="match status" value="1"/>
</dbReference>
<keyword evidence="7 17" id="KW-0547">Nucleotide-binding</keyword>
<dbReference type="Pfam" id="PF00954">
    <property type="entry name" value="S_locus_glycop"/>
    <property type="match status" value="1"/>
</dbReference>
<evidence type="ECO:0000256" key="16">
    <source>
        <dbReference type="ARBA" id="ARBA00048679"/>
    </source>
</evidence>
<dbReference type="EC" id="2.7.11.1" evidence="17"/>
<dbReference type="GO" id="GO:0016020">
    <property type="term" value="C:membrane"/>
    <property type="evidence" value="ECO:0007669"/>
    <property type="project" value="UniProtKB-SubCell"/>
</dbReference>
<evidence type="ECO:0000256" key="19">
    <source>
        <dbReference type="SAM" id="Phobius"/>
    </source>
</evidence>
<organism evidence="23 24">
    <name type="scientific">Eucalyptus globulus</name>
    <name type="common">Tasmanian blue gum</name>
    <dbReference type="NCBI Taxonomy" id="34317"/>
    <lineage>
        <taxon>Eukaryota</taxon>
        <taxon>Viridiplantae</taxon>
        <taxon>Streptophyta</taxon>
        <taxon>Embryophyta</taxon>
        <taxon>Tracheophyta</taxon>
        <taxon>Spermatophyta</taxon>
        <taxon>Magnoliopsida</taxon>
        <taxon>eudicotyledons</taxon>
        <taxon>Gunneridae</taxon>
        <taxon>Pentapetalae</taxon>
        <taxon>rosids</taxon>
        <taxon>malvids</taxon>
        <taxon>Myrtales</taxon>
        <taxon>Myrtaceae</taxon>
        <taxon>Myrtoideae</taxon>
        <taxon>Eucalypteae</taxon>
        <taxon>Eucalyptus</taxon>
    </lineage>
</organism>
<feature type="domain" description="Bulb-type lectin" evidence="22">
    <location>
        <begin position="42"/>
        <end position="159"/>
    </location>
</feature>
<dbReference type="Gene3D" id="3.30.200.20">
    <property type="entry name" value="Phosphorylase Kinase, domain 1"/>
    <property type="match status" value="1"/>
</dbReference>
<dbReference type="InterPro" id="IPR051343">
    <property type="entry name" value="G-type_lectin_kinases/EP1-like"/>
</dbReference>
<comment type="subcellular location">
    <subcellularLocation>
        <location evidence="1">Membrane</location>
        <topology evidence="1">Single-pass membrane protein</topology>
    </subcellularLocation>
</comment>
<comment type="similarity">
    <text evidence="17">Belongs to the protein kinase superfamily. Ser/Thr protein kinase family.</text>
</comment>
<evidence type="ECO:0000259" key="21">
    <source>
        <dbReference type="PROSITE" id="PS50011"/>
    </source>
</evidence>
<dbReference type="SMART" id="SM00108">
    <property type="entry name" value="B_lectin"/>
    <property type="match status" value="1"/>
</dbReference>
<name>A0ABD3KET9_EUCGL</name>
<keyword evidence="4 17" id="KW-0808">Transferase</keyword>